<evidence type="ECO:0000256" key="3">
    <source>
        <dbReference type="PROSITE-ProRule" id="PRU00169"/>
    </source>
</evidence>
<organism evidence="6 7">
    <name type="scientific">Virgisporangium aurantiacum</name>
    <dbReference type="NCBI Taxonomy" id="175570"/>
    <lineage>
        <taxon>Bacteria</taxon>
        <taxon>Bacillati</taxon>
        <taxon>Actinomycetota</taxon>
        <taxon>Actinomycetes</taxon>
        <taxon>Micromonosporales</taxon>
        <taxon>Micromonosporaceae</taxon>
        <taxon>Virgisporangium</taxon>
    </lineage>
</organism>
<feature type="modified residue" description="4-aspartylphosphate" evidence="3">
    <location>
        <position position="56"/>
    </location>
</feature>
<dbReference type="PRINTS" id="PR00038">
    <property type="entry name" value="HTHLUXR"/>
</dbReference>
<dbReference type="InterPro" id="IPR011006">
    <property type="entry name" value="CheY-like_superfamily"/>
</dbReference>
<dbReference type="Gene3D" id="1.10.10.10">
    <property type="entry name" value="Winged helix-like DNA-binding domain superfamily/Winged helix DNA-binding domain"/>
    <property type="match status" value="1"/>
</dbReference>
<evidence type="ECO:0000259" key="5">
    <source>
        <dbReference type="PROSITE" id="PS50110"/>
    </source>
</evidence>
<keyword evidence="2 6" id="KW-0238">DNA-binding</keyword>
<dbReference type="SMART" id="SM00448">
    <property type="entry name" value="REC"/>
    <property type="match status" value="1"/>
</dbReference>
<evidence type="ECO:0000256" key="1">
    <source>
        <dbReference type="ARBA" id="ARBA00022553"/>
    </source>
</evidence>
<keyword evidence="1 3" id="KW-0597">Phosphoprotein</keyword>
<dbReference type="CDD" id="cd17535">
    <property type="entry name" value="REC_NarL-like"/>
    <property type="match status" value="1"/>
</dbReference>
<dbReference type="Proteomes" id="UP000612585">
    <property type="component" value="Unassembled WGS sequence"/>
</dbReference>
<sequence>MPALPVLLLDDHRVFTDALALSLDAEPDLRCVATAGTLRDGLARAAAIDFAVAVVDLQLPDGDGLDAVTGLLRLRPAARIVVLTAHPRPDLADRALATGAVAFLGKDAPLARILAAVRAATAARPVVDGLVASRVDLTDREFDVLRQLGQGRDASRAAAALGISLHTARDHIKGLLAKLGAHSQLEAVVAAQRLGLITIGTRY</sequence>
<dbReference type="SMART" id="SM00421">
    <property type="entry name" value="HTH_LUXR"/>
    <property type="match status" value="1"/>
</dbReference>
<keyword evidence="7" id="KW-1185">Reference proteome</keyword>
<dbReference type="GO" id="GO:0006355">
    <property type="term" value="P:regulation of DNA-templated transcription"/>
    <property type="evidence" value="ECO:0007669"/>
    <property type="project" value="InterPro"/>
</dbReference>
<evidence type="ECO:0000256" key="2">
    <source>
        <dbReference type="ARBA" id="ARBA00023125"/>
    </source>
</evidence>
<accession>A0A8J3YYS6</accession>
<dbReference type="EMBL" id="BOPG01000011">
    <property type="protein sequence ID" value="GIJ54164.1"/>
    <property type="molecule type" value="Genomic_DNA"/>
</dbReference>
<evidence type="ECO:0000313" key="7">
    <source>
        <dbReference type="Proteomes" id="UP000612585"/>
    </source>
</evidence>
<dbReference type="Gene3D" id="3.40.50.2300">
    <property type="match status" value="1"/>
</dbReference>
<dbReference type="PROSITE" id="PS50110">
    <property type="entry name" value="RESPONSE_REGULATORY"/>
    <property type="match status" value="1"/>
</dbReference>
<dbReference type="CDD" id="cd06170">
    <property type="entry name" value="LuxR_C_like"/>
    <property type="match status" value="1"/>
</dbReference>
<dbReference type="PANTHER" id="PTHR43214">
    <property type="entry name" value="TWO-COMPONENT RESPONSE REGULATOR"/>
    <property type="match status" value="1"/>
</dbReference>
<evidence type="ECO:0000259" key="4">
    <source>
        <dbReference type="PROSITE" id="PS50043"/>
    </source>
</evidence>
<comment type="caution">
    <text evidence="6">The sequence shown here is derived from an EMBL/GenBank/DDBJ whole genome shotgun (WGS) entry which is preliminary data.</text>
</comment>
<feature type="domain" description="HTH luxR-type" evidence="4">
    <location>
        <begin position="130"/>
        <end position="195"/>
    </location>
</feature>
<dbReference type="InterPro" id="IPR000792">
    <property type="entry name" value="Tscrpt_reg_LuxR_C"/>
</dbReference>
<dbReference type="Pfam" id="PF00072">
    <property type="entry name" value="Response_reg"/>
    <property type="match status" value="1"/>
</dbReference>
<dbReference type="Pfam" id="PF00196">
    <property type="entry name" value="GerE"/>
    <property type="match status" value="1"/>
</dbReference>
<dbReference type="SUPFAM" id="SSF46894">
    <property type="entry name" value="C-terminal effector domain of the bipartite response regulators"/>
    <property type="match status" value="1"/>
</dbReference>
<gene>
    <name evidence="6" type="ORF">Vau01_016800</name>
</gene>
<protein>
    <submittedName>
        <fullName evidence="6">DNA-binding response regulator</fullName>
    </submittedName>
</protein>
<dbReference type="AlphaFoldDB" id="A0A8J3YYS6"/>
<dbReference type="InterPro" id="IPR039420">
    <property type="entry name" value="WalR-like"/>
</dbReference>
<evidence type="ECO:0000313" key="6">
    <source>
        <dbReference type="EMBL" id="GIJ54164.1"/>
    </source>
</evidence>
<dbReference type="SUPFAM" id="SSF52172">
    <property type="entry name" value="CheY-like"/>
    <property type="match status" value="1"/>
</dbReference>
<dbReference type="InterPro" id="IPR058245">
    <property type="entry name" value="NreC/VraR/RcsB-like_REC"/>
</dbReference>
<reference evidence="6" key="1">
    <citation type="submission" date="2021-01" db="EMBL/GenBank/DDBJ databases">
        <title>Whole genome shotgun sequence of Virgisporangium aurantiacum NBRC 16421.</title>
        <authorList>
            <person name="Komaki H."/>
            <person name="Tamura T."/>
        </authorList>
    </citation>
    <scope>NUCLEOTIDE SEQUENCE</scope>
    <source>
        <strain evidence="6">NBRC 16421</strain>
    </source>
</reference>
<dbReference type="InterPro" id="IPR001789">
    <property type="entry name" value="Sig_transdc_resp-reg_receiver"/>
</dbReference>
<dbReference type="PROSITE" id="PS50043">
    <property type="entry name" value="HTH_LUXR_2"/>
    <property type="match status" value="1"/>
</dbReference>
<dbReference type="GO" id="GO:0000160">
    <property type="term" value="P:phosphorelay signal transduction system"/>
    <property type="evidence" value="ECO:0007669"/>
    <property type="project" value="InterPro"/>
</dbReference>
<dbReference type="GO" id="GO:0003677">
    <property type="term" value="F:DNA binding"/>
    <property type="evidence" value="ECO:0007669"/>
    <property type="project" value="UniProtKB-KW"/>
</dbReference>
<dbReference type="RefSeq" id="WP_203988900.1">
    <property type="nucleotide sequence ID" value="NZ_BOPG01000011.1"/>
</dbReference>
<dbReference type="InterPro" id="IPR016032">
    <property type="entry name" value="Sig_transdc_resp-reg_C-effctor"/>
</dbReference>
<dbReference type="InterPro" id="IPR036388">
    <property type="entry name" value="WH-like_DNA-bd_sf"/>
</dbReference>
<name>A0A8J3YYS6_9ACTN</name>
<feature type="domain" description="Response regulatory" evidence="5">
    <location>
        <begin position="5"/>
        <end position="121"/>
    </location>
</feature>
<proteinExistence type="predicted"/>